<keyword evidence="3 5" id="KW-0378">Hydrolase</keyword>
<dbReference type="Pfam" id="PF22694">
    <property type="entry name" value="CtpB_N-like"/>
    <property type="match status" value="1"/>
</dbReference>
<dbReference type="Pfam" id="PF03572">
    <property type="entry name" value="Peptidase_S41"/>
    <property type="match status" value="1"/>
</dbReference>
<dbReference type="NCBIfam" id="TIGR00225">
    <property type="entry name" value="prc"/>
    <property type="match status" value="1"/>
</dbReference>
<comment type="similarity">
    <text evidence="1 5">Belongs to the peptidase S41A family.</text>
</comment>
<dbReference type="FunFam" id="2.30.42.10:FF:000063">
    <property type="entry name" value="Peptidase, S41 family"/>
    <property type="match status" value="1"/>
</dbReference>
<dbReference type="InterPro" id="IPR029045">
    <property type="entry name" value="ClpP/crotonase-like_dom_sf"/>
</dbReference>
<keyword evidence="2 5" id="KW-0645">Protease</keyword>
<dbReference type="InterPro" id="IPR055210">
    <property type="entry name" value="CtpA/B_N"/>
</dbReference>
<evidence type="ECO:0000259" key="7">
    <source>
        <dbReference type="PROSITE" id="PS50106"/>
    </source>
</evidence>
<dbReference type="CDD" id="cd06782">
    <property type="entry name" value="cpPDZ_CPP-like"/>
    <property type="match status" value="1"/>
</dbReference>
<dbReference type="FunFam" id="3.90.226.10:FF:000029">
    <property type="entry name" value="Peptidase, S41 family"/>
    <property type="match status" value="1"/>
</dbReference>
<evidence type="ECO:0000256" key="6">
    <source>
        <dbReference type="SAM" id="SignalP"/>
    </source>
</evidence>
<dbReference type="GO" id="GO:0006508">
    <property type="term" value="P:proteolysis"/>
    <property type="evidence" value="ECO:0007669"/>
    <property type="project" value="UniProtKB-KW"/>
</dbReference>
<dbReference type="PANTHER" id="PTHR32060">
    <property type="entry name" value="TAIL-SPECIFIC PROTEASE"/>
    <property type="match status" value="1"/>
</dbReference>
<gene>
    <name evidence="8" type="ORF">NFC81_02970</name>
</gene>
<dbReference type="GO" id="GO:0008236">
    <property type="term" value="F:serine-type peptidase activity"/>
    <property type="evidence" value="ECO:0007669"/>
    <property type="project" value="UniProtKB-KW"/>
</dbReference>
<dbReference type="Pfam" id="PF13180">
    <property type="entry name" value="PDZ_2"/>
    <property type="match status" value="1"/>
</dbReference>
<feature type="chain" id="PRO_5044299659" evidence="6">
    <location>
        <begin position="23"/>
        <end position="433"/>
    </location>
</feature>
<dbReference type="InterPro" id="IPR036034">
    <property type="entry name" value="PDZ_sf"/>
</dbReference>
<dbReference type="Gene3D" id="3.30.750.44">
    <property type="match status" value="1"/>
</dbReference>
<dbReference type="EMBL" id="CP101717">
    <property type="protein sequence ID" value="WLD58766.1"/>
    <property type="molecule type" value="Genomic_DNA"/>
</dbReference>
<name>A0AB38YHE2_9GAMM</name>
<sequence length="433" mass="46823">MTIKKGSAVGYVAMLVVGFALAFSASSWADRHTSSASRGLPVDEMRLLAEVIDRIKTAYVDEVDDRKLIEDAIQGMLKGLDPHSDYLPPDAFADLQESTTGQFGGLGIEVTMEDGFVRVVSPIDDTPAYRAGIQAGDLITRLDDTPVQGLSLSQAVDIMRGEPGSSITLTVVRQGQSAPLEITLERAVIRVTSVRSRMLEPGFGSIRISSFQQNTAADVVREINRLREENGGELKGLVLDLRNNPGGLLSASVDVSDIFLQEKLVVYTESRIPNNSFRYQSRRQTVAPDVNLVVLINGGSASASEIVAGALQDHRRAIVMGMQSFGKGSVQTVMPLSQDQTALKLTTARYFTPLGTSIQGTGIVPDIEVRQGSFTPQDVRFNRESDLQGALPNGQAESGSVADGDEEKVSMRDEDFQMYEALNMLKGLAILKP</sequence>
<accession>A0AB38YHE2</accession>
<evidence type="ECO:0000313" key="8">
    <source>
        <dbReference type="EMBL" id="WLD58766.1"/>
    </source>
</evidence>
<proteinExistence type="inferred from homology"/>
<keyword evidence="6" id="KW-0732">Signal</keyword>
<dbReference type="SUPFAM" id="SSF50156">
    <property type="entry name" value="PDZ domain-like"/>
    <property type="match status" value="1"/>
</dbReference>
<dbReference type="InterPro" id="IPR004447">
    <property type="entry name" value="Peptidase_S41A"/>
</dbReference>
<evidence type="ECO:0000256" key="5">
    <source>
        <dbReference type="RuleBase" id="RU004404"/>
    </source>
</evidence>
<dbReference type="SUPFAM" id="SSF52096">
    <property type="entry name" value="ClpP/crotonase"/>
    <property type="match status" value="1"/>
</dbReference>
<dbReference type="CDD" id="cd07560">
    <property type="entry name" value="Peptidase_S41_CPP"/>
    <property type="match status" value="1"/>
</dbReference>
<dbReference type="PANTHER" id="PTHR32060:SF30">
    <property type="entry name" value="CARBOXY-TERMINAL PROCESSING PROTEASE CTPA"/>
    <property type="match status" value="1"/>
</dbReference>
<dbReference type="Gene3D" id="2.30.42.10">
    <property type="match status" value="1"/>
</dbReference>
<evidence type="ECO:0000256" key="2">
    <source>
        <dbReference type="ARBA" id="ARBA00022670"/>
    </source>
</evidence>
<dbReference type="Gene3D" id="3.90.226.10">
    <property type="entry name" value="2-enoyl-CoA Hydratase, Chain A, domain 1"/>
    <property type="match status" value="1"/>
</dbReference>
<dbReference type="GO" id="GO:0030288">
    <property type="term" value="C:outer membrane-bounded periplasmic space"/>
    <property type="evidence" value="ECO:0007669"/>
    <property type="project" value="TreeGrafter"/>
</dbReference>
<evidence type="ECO:0000256" key="4">
    <source>
        <dbReference type="ARBA" id="ARBA00022825"/>
    </source>
</evidence>
<dbReference type="RefSeq" id="WP_304996052.1">
    <property type="nucleotide sequence ID" value="NZ_CP101717.1"/>
</dbReference>
<keyword evidence="4 5" id="KW-0720">Serine protease</keyword>
<reference evidence="8" key="1">
    <citation type="submission" date="2022-07" db="EMBL/GenBank/DDBJ databases">
        <title>Complete genome sequence of Salinispirillum sp. LH10-3-1 capable of multiple carbohydrate inversion isolated from a soda lake.</title>
        <authorList>
            <person name="Liu J."/>
            <person name="Zhai Y."/>
            <person name="Zhang H."/>
            <person name="Yang H."/>
            <person name="Qu J."/>
            <person name="Li J."/>
        </authorList>
    </citation>
    <scope>NUCLEOTIDE SEQUENCE</scope>
    <source>
        <strain evidence="8">LH 10-3-1</strain>
    </source>
</reference>
<feature type="domain" description="PDZ" evidence="7">
    <location>
        <begin position="92"/>
        <end position="160"/>
    </location>
</feature>
<dbReference type="InterPro" id="IPR001478">
    <property type="entry name" value="PDZ"/>
</dbReference>
<protein>
    <submittedName>
        <fullName evidence="8">S41 family peptidase</fullName>
    </submittedName>
</protein>
<evidence type="ECO:0000256" key="3">
    <source>
        <dbReference type="ARBA" id="ARBA00022801"/>
    </source>
</evidence>
<dbReference type="GO" id="GO:0004175">
    <property type="term" value="F:endopeptidase activity"/>
    <property type="evidence" value="ECO:0007669"/>
    <property type="project" value="TreeGrafter"/>
</dbReference>
<dbReference type="AlphaFoldDB" id="A0AB38YHE2"/>
<dbReference type="SMART" id="SM00228">
    <property type="entry name" value="PDZ"/>
    <property type="match status" value="1"/>
</dbReference>
<feature type="signal peptide" evidence="6">
    <location>
        <begin position="1"/>
        <end position="22"/>
    </location>
</feature>
<dbReference type="SMART" id="SM00245">
    <property type="entry name" value="TSPc"/>
    <property type="match status" value="1"/>
</dbReference>
<dbReference type="GO" id="GO:0007165">
    <property type="term" value="P:signal transduction"/>
    <property type="evidence" value="ECO:0007669"/>
    <property type="project" value="TreeGrafter"/>
</dbReference>
<organism evidence="8">
    <name type="scientific">Salinispirillum sp. LH 10-3-1</name>
    <dbReference type="NCBI Taxonomy" id="2952525"/>
    <lineage>
        <taxon>Bacteria</taxon>
        <taxon>Pseudomonadati</taxon>
        <taxon>Pseudomonadota</taxon>
        <taxon>Gammaproteobacteria</taxon>
        <taxon>Oceanospirillales</taxon>
        <taxon>Saccharospirillaceae</taxon>
        <taxon>Salinispirillum</taxon>
    </lineage>
</organism>
<dbReference type="InterPro" id="IPR005151">
    <property type="entry name" value="Tail-specific_protease"/>
</dbReference>
<evidence type="ECO:0000256" key="1">
    <source>
        <dbReference type="ARBA" id="ARBA00009179"/>
    </source>
</evidence>
<dbReference type="PROSITE" id="PS50106">
    <property type="entry name" value="PDZ"/>
    <property type="match status" value="1"/>
</dbReference>